<reference evidence="15" key="1">
    <citation type="submission" date="2025-08" db="UniProtKB">
        <authorList>
            <consortium name="RefSeq"/>
        </authorList>
    </citation>
    <scope>IDENTIFICATION</scope>
</reference>
<evidence type="ECO:0000256" key="7">
    <source>
        <dbReference type="ARBA" id="ARBA00023040"/>
    </source>
</evidence>
<dbReference type="GeneID" id="115475013"/>
<keyword evidence="6 12" id="KW-1133">Transmembrane helix</keyword>
<evidence type="ECO:0000256" key="12">
    <source>
        <dbReference type="RuleBase" id="RU363047"/>
    </source>
</evidence>
<evidence type="ECO:0000259" key="13">
    <source>
        <dbReference type="PROSITE" id="PS50262"/>
    </source>
</evidence>
<dbReference type="PANTHER" id="PTHR26452">
    <property type="entry name" value="OLFACTORY RECEPTOR"/>
    <property type="match status" value="1"/>
</dbReference>
<organism evidence="14 15">
    <name type="scientific">Microcaecilia unicolor</name>
    <dbReference type="NCBI Taxonomy" id="1415580"/>
    <lineage>
        <taxon>Eukaryota</taxon>
        <taxon>Metazoa</taxon>
        <taxon>Chordata</taxon>
        <taxon>Craniata</taxon>
        <taxon>Vertebrata</taxon>
        <taxon>Euteleostomi</taxon>
        <taxon>Amphibia</taxon>
        <taxon>Gymnophiona</taxon>
        <taxon>Siphonopidae</taxon>
        <taxon>Microcaecilia</taxon>
    </lineage>
</organism>
<keyword evidence="9 11" id="KW-0675">Receptor</keyword>
<name>A0A6P7YGQ0_9AMPH</name>
<dbReference type="Gene3D" id="1.20.1070.10">
    <property type="entry name" value="Rhodopsin 7-helix transmembrane proteins"/>
    <property type="match status" value="1"/>
</dbReference>
<evidence type="ECO:0000256" key="2">
    <source>
        <dbReference type="ARBA" id="ARBA00022475"/>
    </source>
</evidence>
<dbReference type="GO" id="GO:0005886">
    <property type="term" value="C:plasma membrane"/>
    <property type="evidence" value="ECO:0007669"/>
    <property type="project" value="UniProtKB-SubCell"/>
</dbReference>
<dbReference type="SUPFAM" id="SSF81321">
    <property type="entry name" value="Family A G protein-coupled receptor-like"/>
    <property type="match status" value="1"/>
</dbReference>
<evidence type="ECO:0000256" key="8">
    <source>
        <dbReference type="ARBA" id="ARBA00023136"/>
    </source>
</evidence>
<dbReference type="PROSITE" id="PS50262">
    <property type="entry name" value="G_PROTEIN_RECEP_F1_2"/>
    <property type="match status" value="1"/>
</dbReference>
<comment type="subcellular location">
    <subcellularLocation>
        <location evidence="1 12">Cell membrane</location>
        <topology evidence="1 12">Multi-pass membrane protein</topology>
    </subcellularLocation>
</comment>
<dbReference type="InterPro" id="IPR050516">
    <property type="entry name" value="Olfactory_GPCR"/>
</dbReference>
<dbReference type="PROSITE" id="PS00237">
    <property type="entry name" value="G_PROTEIN_RECEP_F1_1"/>
    <property type="match status" value="1"/>
</dbReference>
<keyword evidence="8 12" id="KW-0472">Membrane</keyword>
<feature type="transmembrane region" description="Helical" evidence="12">
    <location>
        <begin position="60"/>
        <end position="84"/>
    </location>
</feature>
<keyword evidence="5 12" id="KW-0552">Olfaction</keyword>
<evidence type="ECO:0000256" key="6">
    <source>
        <dbReference type="ARBA" id="ARBA00022989"/>
    </source>
</evidence>
<evidence type="ECO:0000313" key="15">
    <source>
        <dbReference type="RefSeq" id="XP_030066612.1"/>
    </source>
</evidence>
<feature type="transmembrane region" description="Helical" evidence="12">
    <location>
        <begin position="236"/>
        <end position="259"/>
    </location>
</feature>
<evidence type="ECO:0000256" key="10">
    <source>
        <dbReference type="ARBA" id="ARBA00023224"/>
    </source>
</evidence>
<feature type="transmembrane region" description="Helical" evidence="12">
    <location>
        <begin position="271"/>
        <end position="290"/>
    </location>
</feature>
<dbReference type="Pfam" id="PF13853">
    <property type="entry name" value="7tm_4"/>
    <property type="match status" value="1"/>
</dbReference>
<evidence type="ECO:0000313" key="14">
    <source>
        <dbReference type="Proteomes" id="UP000515156"/>
    </source>
</evidence>
<dbReference type="Proteomes" id="UP000515156">
    <property type="component" value="Chromosome 7"/>
</dbReference>
<evidence type="ECO:0000256" key="4">
    <source>
        <dbReference type="ARBA" id="ARBA00022692"/>
    </source>
</evidence>
<dbReference type="CDD" id="cd13954">
    <property type="entry name" value="7tmA_OR"/>
    <property type="match status" value="1"/>
</dbReference>
<feature type="transmembrane region" description="Helical" evidence="12">
    <location>
        <begin position="23"/>
        <end position="48"/>
    </location>
</feature>
<dbReference type="GO" id="GO:0004984">
    <property type="term" value="F:olfactory receptor activity"/>
    <property type="evidence" value="ECO:0007669"/>
    <property type="project" value="InterPro"/>
</dbReference>
<dbReference type="InterPro" id="IPR017452">
    <property type="entry name" value="GPCR_Rhodpsn_7TM"/>
</dbReference>
<keyword evidence="3 12" id="KW-0716">Sensory transduction</keyword>
<dbReference type="GO" id="GO:0004930">
    <property type="term" value="F:G protein-coupled receptor activity"/>
    <property type="evidence" value="ECO:0007669"/>
    <property type="project" value="UniProtKB-KW"/>
</dbReference>
<keyword evidence="2 12" id="KW-1003">Cell membrane</keyword>
<dbReference type="InParanoid" id="A0A6P7YGQ0"/>
<evidence type="ECO:0000256" key="9">
    <source>
        <dbReference type="ARBA" id="ARBA00023170"/>
    </source>
</evidence>
<accession>A0A6P7YGQ0</accession>
<protein>
    <recommendedName>
        <fullName evidence="12">Olfactory receptor</fullName>
    </recommendedName>
</protein>
<dbReference type="RefSeq" id="XP_030066612.1">
    <property type="nucleotide sequence ID" value="XM_030210752.1"/>
</dbReference>
<dbReference type="OrthoDB" id="6144223at2759"/>
<evidence type="ECO:0000256" key="1">
    <source>
        <dbReference type="ARBA" id="ARBA00004651"/>
    </source>
</evidence>
<gene>
    <name evidence="15" type="primary">LOC115475013</name>
</gene>
<keyword evidence="10 11" id="KW-0807">Transducer</keyword>
<keyword evidence="14" id="KW-1185">Reference proteome</keyword>
<dbReference type="FunFam" id="1.20.1070.10:FF:000001">
    <property type="entry name" value="Olfactory receptor"/>
    <property type="match status" value="1"/>
</dbReference>
<dbReference type="PRINTS" id="PR00245">
    <property type="entry name" value="OLFACTORYR"/>
</dbReference>
<sequence>MANYTEVTEFIILGFSDLPEMQLLLFLVFLVIYLIAMMGNFLIIFAVCFDPHLHSPMFFFLMNLSFLEICYVTITVPKLLAMLITQYKIIPFTECIIQMYLFLSCTDTEFYLLTAMAYDRYVAICNPLRYIIIMNWKVCIALVSVAWITGFLDPVPHLIFTTKSSFCYSNKINHFFCDITALMTLSCSDTYLIEIANYIEGLLLAFTPFLLMITSYVFIISSILRIHSAEGRRKTFSTCSSHLTVVLLFYGISIGVYMRPKSSYSMDVNKLLNVVYITAIPLLNPLIYSLRNKELKGALLKATRRVEPYFSFKINNTQLLAFVTASQQ</sequence>
<evidence type="ECO:0000256" key="3">
    <source>
        <dbReference type="ARBA" id="ARBA00022606"/>
    </source>
</evidence>
<keyword evidence="4 11" id="KW-0812">Transmembrane</keyword>
<feature type="transmembrane region" description="Helical" evidence="12">
    <location>
        <begin position="202"/>
        <end position="224"/>
    </location>
</feature>
<dbReference type="KEGG" id="muo:115475013"/>
<keyword evidence="7 11" id="KW-0297">G-protein coupled receptor</keyword>
<dbReference type="InterPro" id="IPR000276">
    <property type="entry name" value="GPCR_Rhodpsn"/>
</dbReference>
<feature type="domain" description="G-protein coupled receptors family 1 profile" evidence="13">
    <location>
        <begin position="39"/>
        <end position="288"/>
    </location>
</feature>
<proteinExistence type="inferred from homology"/>
<feature type="transmembrane region" description="Helical" evidence="12">
    <location>
        <begin position="130"/>
        <end position="152"/>
    </location>
</feature>
<dbReference type="PRINTS" id="PR00237">
    <property type="entry name" value="GPCRRHODOPSN"/>
</dbReference>
<evidence type="ECO:0000256" key="5">
    <source>
        <dbReference type="ARBA" id="ARBA00022725"/>
    </source>
</evidence>
<feature type="transmembrane region" description="Helical" evidence="12">
    <location>
        <begin position="96"/>
        <end position="118"/>
    </location>
</feature>
<comment type="similarity">
    <text evidence="11">Belongs to the G-protein coupled receptor 1 family.</text>
</comment>
<dbReference type="AlphaFoldDB" id="A0A6P7YGQ0"/>
<evidence type="ECO:0000256" key="11">
    <source>
        <dbReference type="RuleBase" id="RU000688"/>
    </source>
</evidence>
<dbReference type="InterPro" id="IPR000725">
    <property type="entry name" value="Olfact_rcpt"/>
</dbReference>